<organism evidence="2 3">
    <name type="scientific">Paramecium sonneborni</name>
    <dbReference type="NCBI Taxonomy" id="65129"/>
    <lineage>
        <taxon>Eukaryota</taxon>
        <taxon>Sar</taxon>
        <taxon>Alveolata</taxon>
        <taxon>Ciliophora</taxon>
        <taxon>Intramacronucleata</taxon>
        <taxon>Oligohymenophorea</taxon>
        <taxon>Peniculida</taxon>
        <taxon>Parameciidae</taxon>
        <taxon>Paramecium</taxon>
    </lineage>
</organism>
<gene>
    <name evidence="2" type="ORF">PSON_ATCC_30995.1.T1430035</name>
</gene>
<accession>A0A8S1R7D2</accession>
<comment type="caution">
    <text evidence="2">The sequence shown here is derived from an EMBL/GenBank/DDBJ whole genome shotgun (WGS) entry which is preliminary data.</text>
</comment>
<dbReference type="AlphaFoldDB" id="A0A8S1R7D2"/>
<keyword evidence="3" id="KW-1185">Reference proteome</keyword>
<evidence type="ECO:0000256" key="1">
    <source>
        <dbReference type="SAM" id="MobiDB-lite"/>
    </source>
</evidence>
<dbReference type="Proteomes" id="UP000692954">
    <property type="component" value="Unassembled WGS sequence"/>
</dbReference>
<sequence length="81" mass="9936">MKIKSNQKIKISRTQKRQRRNASQILCRKQKIQFLKSNNLILKQVSYQITTTQFTLRKIVLMIFIKLRYKLQQEIFRFFLS</sequence>
<protein>
    <submittedName>
        <fullName evidence="2">Uncharacterized protein</fullName>
    </submittedName>
</protein>
<evidence type="ECO:0000313" key="2">
    <source>
        <dbReference type="EMBL" id="CAD8123155.1"/>
    </source>
</evidence>
<feature type="region of interest" description="Disordered" evidence="1">
    <location>
        <begin position="1"/>
        <end position="22"/>
    </location>
</feature>
<feature type="compositionally biased region" description="Basic residues" evidence="1">
    <location>
        <begin position="1"/>
        <end position="20"/>
    </location>
</feature>
<reference evidence="2" key="1">
    <citation type="submission" date="2021-01" db="EMBL/GenBank/DDBJ databases">
        <authorList>
            <consortium name="Genoscope - CEA"/>
            <person name="William W."/>
        </authorList>
    </citation>
    <scope>NUCLEOTIDE SEQUENCE</scope>
</reference>
<evidence type="ECO:0000313" key="3">
    <source>
        <dbReference type="Proteomes" id="UP000692954"/>
    </source>
</evidence>
<name>A0A8S1R7D2_9CILI</name>
<dbReference type="EMBL" id="CAJJDN010000143">
    <property type="protein sequence ID" value="CAD8123155.1"/>
    <property type="molecule type" value="Genomic_DNA"/>
</dbReference>
<proteinExistence type="predicted"/>